<keyword evidence="2" id="KW-1185">Reference proteome</keyword>
<evidence type="ECO:0000313" key="1">
    <source>
        <dbReference type="EMBL" id="MBS0027276.1"/>
    </source>
</evidence>
<dbReference type="Proteomes" id="UP000676386">
    <property type="component" value="Unassembled WGS sequence"/>
</dbReference>
<protein>
    <submittedName>
        <fullName evidence="1">Uncharacterized protein</fullName>
    </submittedName>
</protein>
<sequence length="106" mass="12272">MTIVELIDQLKTIDLAEKLGQQFLPDVEYDSIDIYMKNQVGIESEIYLFDSGILDNNVHIEVEGIKYEHFFALFEAQEMVEALVTKQSANNIEMAKRMIEYSIYDA</sequence>
<organism evidence="1 2">
    <name type="scientific">Chitinophaga hostae</name>
    <dbReference type="NCBI Taxonomy" id="2831022"/>
    <lineage>
        <taxon>Bacteria</taxon>
        <taxon>Pseudomonadati</taxon>
        <taxon>Bacteroidota</taxon>
        <taxon>Chitinophagia</taxon>
        <taxon>Chitinophagales</taxon>
        <taxon>Chitinophagaceae</taxon>
        <taxon>Chitinophaga</taxon>
    </lineage>
</organism>
<name>A0ABS5IWV8_9BACT</name>
<proteinExistence type="predicted"/>
<dbReference type="EMBL" id="JAGTXB010000003">
    <property type="protein sequence ID" value="MBS0027276.1"/>
    <property type="molecule type" value="Genomic_DNA"/>
</dbReference>
<evidence type="ECO:0000313" key="2">
    <source>
        <dbReference type="Proteomes" id="UP000676386"/>
    </source>
</evidence>
<dbReference type="RefSeq" id="WP_211972379.1">
    <property type="nucleotide sequence ID" value="NZ_JAGTXB010000003.1"/>
</dbReference>
<reference evidence="1 2" key="1">
    <citation type="submission" date="2021-04" db="EMBL/GenBank/DDBJ databases">
        <title>Chitinophaga sp. nov., isolated from the rhizosphere soil.</title>
        <authorList>
            <person name="He S."/>
        </authorList>
    </citation>
    <scope>NUCLEOTIDE SEQUENCE [LARGE SCALE GENOMIC DNA]</scope>
    <source>
        <strain evidence="1 2">2R12</strain>
    </source>
</reference>
<comment type="caution">
    <text evidence="1">The sequence shown here is derived from an EMBL/GenBank/DDBJ whole genome shotgun (WGS) entry which is preliminary data.</text>
</comment>
<accession>A0ABS5IWV8</accession>
<gene>
    <name evidence="1" type="ORF">KE626_08140</name>
</gene>